<dbReference type="GO" id="GO:0022857">
    <property type="term" value="F:transmembrane transporter activity"/>
    <property type="evidence" value="ECO:0007669"/>
    <property type="project" value="TreeGrafter"/>
</dbReference>
<dbReference type="InterPro" id="IPR015854">
    <property type="entry name" value="ABC_transpr_LolD-like"/>
</dbReference>
<comment type="caution">
    <text evidence="9">The sequence shown here is derived from an EMBL/GenBank/DDBJ whole genome shotgun (WGS) entry which is preliminary data.</text>
</comment>
<evidence type="ECO:0000256" key="3">
    <source>
        <dbReference type="ARBA" id="ARBA00022475"/>
    </source>
</evidence>
<dbReference type="SUPFAM" id="SSF52540">
    <property type="entry name" value="P-loop containing nucleoside triphosphate hydrolases"/>
    <property type="match status" value="1"/>
</dbReference>
<feature type="domain" description="ABC transporter" evidence="8">
    <location>
        <begin position="9"/>
        <end position="234"/>
    </location>
</feature>
<evidence type="ECO:0000256" key="2">
    <source>
        <dbReference type="ARBA" id="ARBA00022448"/>
    </source>
</evidence>
<evidence type="ECO:0000256" key="1">
    <source>
        <dbReference type="ARBA" id="ARBA00005417"/>
    </source>
</evidence>
<evidence type="ECO:0000313" key="9">
    <source>
        <dbReference type="EMBL" id="TSE29810.1"/>
    </source>
</evidence>
<dbReference type="InterPro" id="IPR003439">
    <property type="entry name" value="ABC_transporter-like_ATP-bd"/>
</dbReference>
<evidence type="ECO:0000259" key="8">
    <source>
        <dbReference type="PROSITE" id="PS50893"/>
    </source>
</evidence>
<dbReference type="InterPro" id="IPR017871">
    <property type="entry name" value="ABC_transporter-like_CS"/>
</dbReference>
<dbReference type="InterPro" id="IPR027417">
    <property type="entry name" value="P-loop_NTPase"/>
</dbReference>
<dbReference type="GO" id="GO:0089705">
    <property type="term" value="P:protein localization to outer membrane"/>
    <property type="evidence" value="ECO:0007669"/>
    <property type="project" value="TreeGrafter"/>
</dbReference>
<evidence type="ECO:0000256" key="6">
    <source>
        <dbReference type="ARBA" id="ARBA00022967"/>
    </source>
</evidence>
<keyword evidence="9" id="KW-0449">Lipoprotein</keyword>
<dbReference type="PANTHER" id="PTHR24220:SF689">
    <property type="entry name" value="LIPOPROTEIN-RELEASING SYSTEM ATP-BINDING PROTEIN LOLD"/>
    <property type="match status" value="1"/>
</dbReference>
<dbReference type="STRING" id="307486.GCA_000807215_02499"/>
<dbReference type="PANTHER" id="PTHR24220">
    <property type="entry name" value="IMPORT ATP-BINDING PROTEIN"/>
    <property type="match status" value="1"/>
</dbReference>
<reference evidence="9 10" key="1">
    <citation type="submission" date="2019-07" db="EMBL/GenBank/DDBJ databases">
        <title>Tepidimonas taiwanensis I1-1 draft genome.</title>
        <authorList>
            <person name="Da Costa M.S."/>
            <person name="Froufe H.J.C."/>
            <person name="Egas C."/>
            <person name="Albuquerque L."/>
        </authorList>
    </citation>
    <scope>NUCLEOTIDE SEQUENCE [LARGE SCALE GENOMIC DNA]</scope>
    <source>
        <strain evidence="9 10">I1-1</strain>
    </source>
</reference>
<keyword evidence="9" id="KW-0378">Hydrolase</keyword>
<dbReference type="InterPro" id="IPR003593">
    <property type="entry name" value="AAA+_ATPase"/>
</dbReference>
<dbReference type="EC" id="3.6.3.-" evidence="9"/>
<dbReference type="PROSITE" id="PS00211">
    <property type="entry name" value="ABC_TRANSPORTER_1"/>
    <property type="match status" value="1"/>
</dbReference>
<dbReference type="Proteomes" id="UP000317763">
    <property type="component" value="Unassembled WGS sequence"/>
</dbReference>
<name>A0A554X1U5_9BURK</name>
<dbReference type="GO" id="GO:0016887">
    <property type="term" value="F:ATP hydrolysis activity"/>
    <property type="evidence" value="ECO:0007669"/>
    <property type="project" value="InterPro"/>
</dbReference>
<dbReference type="RefSeq" id="WP_043702053.1">
    <property type="nucleotide sequence ID" value="NZ_CP083911.1"/>
</dbReference>
<dbReference type="GO" id="GO:0044874">
    <property type="term" value="P:lipoprotein localization to outer membrane"/>
    <property type="evidence" value="ECO:0007669"/>
    <property type="project" value="TreeGrafter"/>
</dbReference>
<evidence type="ECO:0000256" key="4">
    <source>
        <dbReference type="ARBA" id="ARBA00022741"/>
    </source>
</evidence>
<dbReference type="Pfam" id="PF00005">
    <property type="entry name" value="ABC_tran"/>
    <property type="match status" value="1"/>
</dbReference>
<dbReference type="AlphaFoldDB" id="A0A554X1U5"/>
<dbReference type="CDD" id="cd03255">
    <property type="entry name" value="ABC_MJ0796_LolCDE_FtsE"/>
    <property type="match status" value="1"/>
</dbReference>
<gene>
    <name evidence="9" type="primary">lolD_2</name>
    <name evidence="9" type="ORF">Ttaiw_02143</name>
</gene>
<dbReference type="PROSITE" id="PS50893">
    <property type="entry name" value="ABC_TRANSPORTER_2"/>
    <property type="match status" value="1"/>
</dbReference>
<dbReference type="SMART" id="SM00382">
    <property type="entry name" value="AAA"/>
    <property type="match status" value="1"/>
</dbReference>
<dbReference type="GO" id="GO:0005524">
    <property type="term" value="F:ATP binding"/>
    <property type="evidence" value="ECO:0007669"/>
    <property type="project" value="UniProtKB-KW"/>
</dbReference>
<comment type="similarity">
    <text evidence="1">Belongs to the ABC transporter superfamily.</text>
</comment>
<keyword evidence="3" id="KW-1003">Cell membrane</keyword>
<keyword evidence="5 9" id="KW-0067">ATP-binding</keyword>
<dbReference type="Gene3D" id="3.40.50.300">
    <property type="entry name" value="P-loop containing nucleotide triphosphate hydrolases"/>
    <property type="match status" value="1"/>
</dbReference>
<dbReference type="EMBL" id="VJOM01000029">
    <property type="protein sequence ID" value="TSE29810.1"/>
    <property type="molecule type" value="Genomic_DNA"/>
</dbReference>
<keyword evidence="4" id="KW-0547">Nucleotide-binding</keyword>
<dbReference type="InterPro" id="IPR017911">
    <property type="entry name" value="MacB-like_ATP-bd"/>
</dbReference>
<evidence type="ECO:0000256" key="7">
    <source>
        <dbReference type="ARBA" id="ARBA00023136"/>
    </source>
</evidence>
<evidence type="ECO:0000256" key="5">
    <source>
        <dbReference type="ARBA" id="ARBA00022840"/>
    </source>
</evidence>
<keyword evidence="10" id="KW-1185">Reference proteome</keyword>
<sequence>MSEVAGVVLQARGLVKRFREGRLDVTVLRGVDLTVRAGETVAIVGASGSGKSTLLHLLGGLDAPTSGEVRLMGEDLHRLPPQAQGAARNRYLGFVYQFHHLLPEFTAQENVAMPLWIRRLPRAEAVQRAAEALARVGLGERLLHRPAELSGGERQRVAIARALVTQPACVLADEPTGNLDRETAAIVFEQMLALARSQRTAFVLVTHDPTLAARCDRRLRLSGGHLSDAADAFPL</sequence>
<organism evidence="9 10">
    <name type="scientific">Tepidimonas taiwanensis</name>
    <dbReference type="NCBI Taxonomy" id="307486"/>
    <lineage>
        <taxon>Bacteria</taxon>
        <taxon>Pseudomonadati</taxon>
        <taxon>Pseudomonadota</taxon>
        <taxon>Betaproteobacteria</taxon>
        <taxon>Burkholderiales</taxon>
        <taxon>Tepidimonas</taxon>
    </lineage>
</organism>
<dbReference type="GO" id="GO:0005886">
    <property type="term" value="C:plasma membrane"/>
    <property type="evidence" value="ECO:0007669"/>
    <property type="project" value="TreeGrafter"/>
</dbReference>
<protein>
    <submittedName>
        <fullName evidence="9">Lipoprotein-releasing system ATP-binding protein LolD</fullName>
        <ecNumber evidence="9">3.6.3.-</ecNumber>
    </submittedName>
</protein>
<dbReference type="FunFam" id="3.40.50.300:FF:000230">
    <property type="entry name" value="Lipoprotein-releasing system ATP-binding protein LolD"/>
    <property type="match status" value="1"/>
</dbReference>
<keyword evidence="2" id="KW-0813">Transport</keyword>
<accession>A0A554X1U5</accession>
<proteinExistence type="inferred from homology"/>
<dbReference type="OrthoDB" id="4814201at2"/>
<keyword evidence="7" id="KW-0472">Membrane</keyword>
<evidence type="ECO:0000313" key="10">
    <source>
        <dbReference type="Proteomes" id="UP000317763"/>
    </source>
</evidence>
<keyword evidence="6" id="KW-1278">Translocase</keyword>